<dbReference type="Proteomes" id="UP000053647">
    <property type="component" value="Unassembled WGS sequence"/>
</dbReference>
<keyword evidence="1 2" id="KW-0175">Coiled coil</keyword>
<reference evidence="6" key="2">
    <citation type="submission" date="2015-01" db="EMBL/GenBank/DDBJ databases">
        <title>Evolutionary Origins and Diversification of the Mycorrhizal Mutualists.</title>
        <authorList>
            <consortium name="DOE Joint Genome Institute"/>
            <consortium name="Mycorrhizal Genomics Consortium"/>
            <person name="Kohler A."/>
            <person name="Kuo A."/>
            <person name="Nagy L.G."/>
            <person name="Floudas D."/>
            <person name="Copeland A."/>
            <person name="Barry K.W."/>
            <person name="Cichocki N."/>
            <person name="Veneault-Fourrey C."/>
            <person name="LaButti K."/>
            <person name="Lindquist E.A."/>
            <person name="Lipzen A."/>
            <person name="Lundell T."/>
            <person name="Morin E."/>
            <person name="Murat C."/>
            <person name="Riley R."/>
            <person name="Ohm R."/>
            <person name="Sun H."/>
            <person name="Tunlid A."/>
            <person name="Henrissat B."/>
            <person name="Grigoriev I.V."/>
            <person name="Hibbett D.S."/>
            <person name="Martin F."/>
        </authorList>
    </citation>
    <scope>NUCLEOTIDE SEQUENCE [LARGE SCALE GENOMIC DNA]</scope>
    <source>
        <strain evidence="6">ATCC 200175</strain>
    </source>
</reference>
<evidence type="ECO:0000256" key="3">
    <source>
        <dbReference type="SAM" id="MobiDB-lite"/>
    </source>
</evidence>
<evidence type="ECO:0000313" key="6">
    <source>
        <dbReference type="Proteomes" id="UP000053647"/>
    </source>
</evidence>
<evidence type="ECO:0000256" key="1">
    <source>
        <dbReference type="ARBA" id="ARBA00023054"/>
    </source>
</evidence>
<feature type="region of interest" description="Disordered" evidence="3">
    <location>
        <begin position="1"/>
        <end position="28"/>
    </location>
</feature>
<dbReference type="GO" id="GO:0070319">
    <property type="term" value="C:Golgi to plasma membrane transport vesicle"/>
    <property type="evidence" value="ECO:0007669"/>
    <property type="project" value="TreeGrafter"/>
</dbReference>
<dbReference type="EMBL" id="KN819335">
    <property type="protein sequence ID" value="KIJ15908.1"/>
    <property type="molecule type" value="Genomic_DNA"/>
</dbReference>
<feature type="compositionally biased region" description="Pro residues" evidence="3">
    <location>
        <begin position="569"/>
        <end position="579"/>
    </location>
</feature>
<feature type="region of interest" description="Disordered" evidence="3">
    <location>
        <begin position="477"/>
        <end position="531"/>
    </location>
</feature>
<gene>
    <name evidence="5" type="ORF">PAXINDRAFT_114402</name>
</gene>
<dbReference type="GO" id="GO:0051286">
    <property type="term" value="C:cell tip"/>
    <property type="evidence" value="ECO:0007669"/>
    <property type="project" value="TreeGrafter"/>
</dbReference>
<feature type="coiled-coil region" evidence="2">
    <location>
        <begin position="137"/>
        <end position="194"/>
    </location>
</feature>
<dbReference type="SUPFAM" id="SSF144284">
    <property type="entry name" value="Sec2 N-terminal region"/>
    <property type="match status" value="1"/>
</dbReference>
<feature type="compositionally biased region" description="Polar residues" evidence="3">
    <location>
        <begin position="616"/>
        <end position="626"/>
    </location>
</feature>
<dbReference type="GO" id="GO:0005085">
    <property type="term" value="F:guanyl-nucleotide exchange factor activity"/>
    <property type="evidence" value="ECO:0007669"/>
    <property type="project" value="InterPro"/>
</dbReference>
<feature type="compositionally biased region" description="Basic and acidic residues" evidence="3">
    <location>
        <begin position="552"/>
        <end position="566"/>
    </location>
</feature>
<sequence>MHEPHEHPHELIASNGIKDDESDEDASEAQAQVIASLRAQVTDLFSQVTQLNSKLVSSYDRVSDLEDQIHDASASHHLAALNTGLLVEKAHVTAELNRLMERATEEAAQRGQAESARHDIEKDLDDLSATLFDQANNMVAEARLGRARSERKVLEAEEALKIAEDAVKVMQTQMQTLQAEKEAAEREVQEARVTVGKGKWVERDDLRLGDAPKVRFMTTHAPYAEFIAFVTHLRGLKTSQPTPPIISSLLGQPFLARLLTEDSEPTVRLDLAPSLNWLSRRSVLAAIHTGMLTVEPMAFSNLLQELHLLSQSQSSTAVSCALCGTPVARLPPAAASVEKPPSHPLSVLARSNNTSGNSWFKYPLALSSSQNHDSHISHHQPPGQVYIFRLAVATTSHPPPVLAPVHAHSASTSAVGGVLSRSPVHPAASSRVLPAQAQNLPYPLCTSNYCLFRLRSTCSLWAFVRTGIVERIWEEEVVQPPKSSAKSENGSVRVQGHEAPTRPTIPASAASQSPSATVSSSASDKPPLPPRRRRLWEMASAFGERAVSWGKEGGEGTRDKEKDNGKKLPIPPPAHPSAPHPHADAAAPLDDTQIPPPLPKRRDPATTDTAVPEPDTTLTQNGSTAPVTAEPCVSSTNNINDLSDPGKSDRNASNDSFSTPVDEITFALPVPRDDFPSAASIAHPVSVDAAATLTQDHPPPSS</sequence>
<dbReference type="PANTHER" id="PTHR14430">
    <property type="entry name" value="RABIN3-RELATED"/>
    <property type="match status" value="1"/>
</dbReference>
<accession>A0A0C9TZN8</accession>
<proteinExistence type="predicted"/>
<dbReference type="InterPro" id="IPR040351">
    <property type="entry name" value="RAB3IL/RAB3IP/Sec2"/>
</dbReference>
<evidence type="ECO:0000256" key="2">
    <source>
        <dbReference type="SAM" id="Coils"/>
    </source>
</evidence>
<protein>
    <recommendedName>
        <fullName evidence="4">GDP/GTP exchange factor Sec2 N-terminal domain-containing protein</fullName>
    </recommendedName>
</protein>
<dbReference type="GO" id="GO:0006887">
    <property type="term" value="P:exocytosis"/>
    <property type="evidence" value="ECO:0007669"/>
    <property type="project" value="TreeGrafter"/>
</dbReference>
<feature type="compositionally biased region" description="Basic and acidic residues" evidence="3">
    <location>
        <begin position="1"/>
        <end position="10"/>
    </location>
</feature>
<evidence type="ECO:0000259" key="4">
    <source>
        <dbReference type="Pfam" id="PF06428"/>
    </source>
</evidence>
<feature type="compositionally biased region" description="Polar residues" evidence="3">
    <location>
        <begin position="481"/>
        <end position="492"/>
    </location>
</feature>
<dbReference type="Gene3D" id="6.10.140.910">
    <property type="match status" value="1"/>
</dbReference>
<dbReference type="OrthoDB" id="1748564at2759"/>
<feature type="region of interest" description="Disordered" evidence="3">
    <location>
        <begin position="547"/>
        <end position="660"/>
    </location>
</feature>
<keyword evidence="6" id="KW-1185">Reference proteome</keyword>
<reference evidence="5 6" key="1">
    <citation type="submission" date="2014-06" db="EMBL/GenBank/DDBJ databases">
        <authorList>
            <consortium name="DOE Joint Genome Institute"/>
            <person name="Kuo A."/>
            <person name="Kohler A."/>
            <person name="Nagy L.G."/>
            <person name="Floudas D."/>
            <person name="Copeland A."/>
            <person name="Barry K.W."/>
            <person name="Cichocki N."/>
            <person name="Veneault-Fourrey C."/>
            <person name="LaButti K."/>
            <person name="Lindquist E.A."/>
            <person name="Lipzen A."/>
            <person name="Lundell T."/>
            <person name="Morin E."/>
            <person name="Murat C."/>
            <person name="Sun H."/>
            <person name="Tunlid A."/>
            <person name="Henrissat B."/>
            <person name="Grigoriev I.V."/>
            <person name="Hibbett D.S."/>
            <person name="Martin F."/>
            <person name="Nordberg H.P."/>
            <person name="Cantor M.N."/>
            <person name="Hua S.X."/>
        </authorList>
    </citation>
    <scope>NUCLEOTIDE SEQUENCE [LARGE SCALE GENOMIC DNA]</scope>
    <source>
        <strain evidence="5 6">ATCC 200175</strain>
    </source>
</reference>
<dbReference type="Pfam" id="PF06428">
    <property type="entry name" value="Sec2p"/>
    <property type="match status" value="1"/>
</dbReference>
<feature type="non-terminal residue" evidence="5">
    <location>
        <position position="702"/>
    </location>
</feature>
<feature type="domain" description="GDP/GTP exchange factor Sec2 N-terminal" evidence="4">
    <location>
        <begin position="44"/>
        <end position="178"/>
    </location>
</feature>
<feature type="compositionally biased region" description="Low complexity" evidence="3">
    <location>
        <begin position="507"/>
        <end position="523"/>
    </location>
</feature>
<dbReference type="CDD" id="cd21044">
    <property type="entry name" value="Rab11BD_RAB3IP_like"/>
    <property type="match status" value="1"/>
</dbReference>
<organism evidence="5 6">
    <name type="scientific">Paxillus involutus ATCC 200175</name>
    <dbReference type="NCBI Taxonomy" id="664439"/>
    <lineage>
        <taxon>Eukaryota</taxon>
        <taxon>Fungi</taxon>
        <taxon>Dikarya</taxon>
        <taxon>Basidiomycota</taxon>
        <taxon>Agaricomycotina</taxon>
        <taxon>Agaricomycetes</taxon>
        <taxon>Agaricomycetidae</taxon>
        <taxon>Boletales</taxon>
        <taxon>Paxilineae</taxon>
        <taxon>Paxillaceae</taxon>
        <taxon>Paxillus</taxon>
    </lineage>
</organism>
<evidence type="ECO:0000313" key="5">
    <source>
        <dbReference type="EMBL" id="KIJ15908.1"/>
    </source>
</evidence>
<dbReference type="AlphaFoldDB" id="A0A0C9TZN8"/>
<dbReference type="HOGENOM" id="CLU_011813_1_0_1"/>
<dbReference type="InterPro" id="IPR009449">
    <property type="entry name" value="Sec2_N"/>
</dbReference>
<dbReference type="PANTHER" id="PTHR14430:SF0">
    <property type="entry name" value="SEC2P DOMAIN-CONTAINING PROTEIN"/>
    <property type="match status" value="1"/>
</dbReference>
<name>A0A0C9TZN8_PAXIN</name>